<dbReference type="EMBL" id="JAJMLW010000002">
    <property type="protein sequence ID" value="MCI2241773.1"/>
    <property type="molecule type" value="Genomic_DNA"/>
</dbReference>
<feature type="transmembrane region" description="Helical" evidence="2">
    <location>
        <begin position="310"/>
        <end position="327"/>
    </location>
</feature>
<feature type="transmembrane region" description="Helical" evidence="2">
    <location>
        <begin position="103"/>
        <end position="123"/>
    </location>
</feature>
<dbReference type="Proteomes" id="UP001430755">
    <property type="component" value="Unassembled WGS sequence"/>
</dbReference>
<keyword evidence="2" id="KW-1133">Transmembrane helix</keyword>
<proteinExistence type="predicted"/>
<feature type="transmembrane region" description="Helical" evidence="2">
    <location>
        <begin position="455"/>
        <end position="477"/>
    </location>
</feature>
<gene>
    <name evidence="3" type="ORF">LPT13_05310</name>
</gene>
<dbReference type="Pfam" id="PF20176">
    <property type="entry name" value="DUF6541"/>
    <property type="match status" value="1"/>
</dbReference>
<feature type="transmembrane region" description="Helical" evidence="2">
    <location>
        <begin position="417"/>
        <end position="435"/>
    </location>
</feature>
<evidence type="ECO:0000313" key="4">
    <source>
        <dbReference type="Proteomes" id="UP001430755"/>
    </source>
</evidence>
<feature type="transmembrane region" description="Helical" evidence="2">
    <location>
        <begin position="63"/>
        <end position="83"/>
    </location>
</feature>
<organism evidence="3 4">
    <name type="scientific">Adlercreutzia faecimuris</name>
    <dbReference type="NCBI Taxonomy" id="2897341"/>
    <lineage>
        <taxon>Bacteria</taxon>
        <taxon>Bacillati</taxon>
        <taxon>Actinomycetota</taxon>
        <taxon>Coriobacteriia</taxon>
        <taxon>Eggerthellales</taxon>
        <taxon>Eggerthellaceae</taxon>
        <taxon>Adlercreutzia</taxon>
    </lineage>
</organism>
<keyword evidence="2" id="KW-0472">Membrane</keyword>
<feature type="transmembrane region" description="Helical" evidence="2">
    <location>
        <begin position="256"/>
        <end position="276"/>
    </location>
</feature>
<feature type="transmembrane region" description="Helical" evidence="2">
    <location>
        <begin position="381"/>
        <end position="405"/>
    </location>
</feature>
<reference evidence="3" key="1">
    <citation type="submission" date="2021-11" db="EMBL/GenBank/DDBJ databases">
        <title>A Novel Adlercreutzia Species, isolated from a Allomyrina dichotoma larva feces.</title>
        <authorList>
            <person name="Suh M.K."/>
        </authorList>
    </citation>
    <scope>NUCLEOTIDE SEQUENCE</scope>
    <source>
        <strain evidence="3">JBNU-10</strain>
    </source>
</reference>
<name>A0ABS9WFZ1_9ACTN</name>
<evidence type="ECO:0000256" key="1">
    <source>
        <dbReference type="SAM" id="MobiDB-lite"/>
    </source>
</evidence>
<protein>
    <submittedName>
        <fullName evidence="3">Uncharacterized protein</fullName>
    </submittedName>
</protein>
<feature type="transmembrane region" description="Helical" evidence="2">
    <location>
        <begin position="232"/>
        <end position="250"/>
    </location>
</feature>
<feature type="transmembrane region" description="Helical" evidence="2">
    <location>
        <begin position="34"/>
        <end position="56"/>
    </location>
</feature>
<sequence>MWAEFFFCFALGAALLAAPGAVVCRGGRMPWPYVLATAPGCSIALYCLVALGFSLAKVPLSGALLLGAAMILAATCHGLLRLLSCRGLLGVGACSAARLPSSAGWELGLYVTFGVLVATLILVKPLADPAMPTQAWDNAFHFGAVRAFLDSKDWSFLDVSQYKTSADLSADPFPGGGFYPAGWHVVTALASDIAGVPVVVAANAVNALFAGAVFPAGMFALMRALFPGRDSAVALGAMSSLCFVAYPWALYTSWQLFPNGAATAVMPSLAFLFLTAAERQDDLHRRQLGVPFALCLVAVGVLQPNAAFSAAVFLAPYCVWFVVRRAGSLPLDGAMRAAIQGLAGVAAIAAIAGIWLALYGAPFLRSVVTYHWASYATVGEAAYNALTLSLAFNPPQIILAFLVLVGAACALRRARTAWLAVSYALAFVIFVVATATDGNLKQVLAGFWYTDPCRVGALLAFAAMPLAALGLSATYRLLTCRARGRLRPVVRLGCAIALGIGCFCGAYFVPEEQGKGSDRHLETPFEYLEKQNEPPASEDEAEWRRPYGEDKAAFAEEVKAIVGDAVVVNQPYDGSLYLYGVDGLHLLYRYMSGYGEDEGETEASRVIREHLNLYASDPAVQEAVRQTHARYVLQLSADGRGVGRFGPAYYPERWEGISSIGPGTPGFTLVLARGNMRLYRIDGAAALEGDSLLKAVDEVMTESPSEDPAGEGEPETVETSR</sequence>
<feature type="region of interest" description="Disordered" evidence="1">
    <location>
        <begin position="698"/>
        <end position="721"/>
    </location>
</feature>
<dbReference type="RefSeq" id="WP_242164344.1">
    <property type="nucleotide sequence ID" value="NZ_JAJMLW010000002.1"/>
</dbReference>
<feature type="transmembrane region" description="Helical" evidence="2">
    <location>
        <begin position="489"/>
        <end position="509"/>
    </location>
</feature>
<evidence type="ECO:0000313" key="3">
    <source>
        <dbReference type="EMBL" id="MCI2241773.1"/>
    </source>
</evidence>
<dbReference type="InterPro" id="IPR046671">
    <property type="entry name" value="DUF6541"/>
</dbReference>
<evidence type="ECO:0000256" key="2">
    <source>
        <dbReference type="SAM" id="Phobius"/>
    </source>
</evidence>
<feature type="compositionally biased region" description="Acidic residues" evidence="1">
    <location>
        <begin position="704"/>
        <end position="721"/>
    </location>
</feature>
<comment type="caution">
    <text evidence="3">The sequence shown here is derived from an EMBL/GenBank/DDBJ whole genome shotgun (WGS) entry which is preliminary data.</text>
</comment>
<accession>A0ABS9WFZ1</accession>
<feature type="transmembrane region" description="Helical" evidence="2">
    <location>
        <begin position="339"/>
        <end position="361"/>
    </location>
</feature>
<keyword evidence="2" id="KW-0812">Transmembrane</keyword>
<feature type="transmembrane region" description="Helical" evidence="2">
    <location>
        <begin position="288"/>
        <end position="304"/>
    </location>
</feature>
<keyword evidence="4" id="KW-1185">Reference proteome</keyword>